<dbReference type="RefSeq" id="WP_112116273.1">
    <property type="nucleotide sequence ID" value="NZ_UAQE01000001.1"/>
</dbReference>
<name>A0A2X0Z187_9BACI</name>
<gene>
    <name evidence="1" type="ORF">NCTC7582_00100</name>
</gene>
<proteinExistence type="predicted"/>
<dbReference type="EMBL" id="UAQE01000001">
    <property type="protein sequence ID" value="SPT95602.1"/>
    <property type="molecule type" value="Genomic_DNA"/>
</dbReference>
<accession>A0A2X0Z187</accession>
<reference evidence="1" key="1">
    <citation type="submission" date="2018-06" db="EMBL/GenBank/DDBJ databases">
        <authorList>
            <consortium name="Pathogen Informatics"/>
            <person name="Doyle S."/>
        </authorList>
    </citation>
    <scope>NUCLEOTIDE SEQUENCE [LARGE SCALE GENOMIC DNA]</scope>
    <source>
        <strain evidence="1">NCTC7582</strain>
    </source>
</reference>
<sequence>MEEQKKTIAAGTTIVENNFSESFQNGTTVNFKLEATVENLNTQEVEEILTFVAQSSRKFYLEVAKNFNNTL</sequence>
<protein>
    <submittedName>
        <fullName evidence="1">Uncharacterized protein</fullName>
    </submittedName>
</protein>
<organism evidence="1">
    <name type="scientific">Lysinibacillus capsici</name>
    <dbReference type="NCBI Taxonomy" id="2115968"/>
    <lineage>
        <taxon>Bacteria</taxon>
        <taxon>Bacillati</taxon>
        <taxon>Bacillota</taxon>
        <taxon>Bacilli</taxon>
        <taxon>Bacillales</taxon>
        <taxon>Bacillaceae</taxon>
        <taxon>Lysinibacillus</taxon>
    </lineage>
</organism>
<dbReference type="AlphaFoldDB" id="A0A2X0Z187"/>
<evidence type="ECO:0000313" key="1">
    <source>
        <dbReference type="EMBL" id="SPT95602.1"/>
    </source>
</evidence>
<dbReference type="Proteomes" id="UP000251431">
    <property type="component" value="Unassembled WGS sequence"/>
</dbReference>